<keyword evidence="3" id="KW-1185">Reference proteome</keyword>
<sequence length="169" mass="19023">MFIWRGIIDLRRSITYSRCLRSQQHPLTVQGRKRARSKPPISRLPPSRPALSHSLVLSTLGQEKSNRSWIARQLLVPLQRRISRPQHSCTKAFTGRKGGPVSLLLWLISLPPLAPLPLAEPFDRALLHRGAANNGLLLARQAFPPTSGLCREHPCLLASSYGNKRQWSF</sequence>
<name>A0A2T4CA36_TRILO</name>
<dbReference type="EMBL" id="KZ679129">
    <property type="protein sequence ID" value="PTB78431.1"/>
    <property type="molecule type" value="Genomic_DNA"/>
</dbReference>
<proteinExistence type="predicted"/>
<protein>
    <submittedName>
        <fullName evidence="2">Uncharacterized protein</fullName>
    </submittedName>
</protein>
<organism evidence="2 3">
    <name type="scientific">Trichoderma longibrachiatum ATCC 18648</name>
    <dbReference type="NCBI Taxonomy" id="983965"/>
    <lineage>
        <taxon>Eukaryota</taxon>
        <taxon>Fungi</taxon>
        <taxon>Dikarya</taxon>
        <taxon>Ascomycota</taxon>
        <taxon>Pezizomycotina</taxon>
        <taxon>Sordariomycetes</taxon>
        <taxon>Hypocreomycetidae</taxon>
        <taxon>Hypocreales</taxon>
        <taxon>Hypocreaceae</taxon>
        <taxon>Trichoderma</taxon>
    </lineage>
</organism>
<reference evidence="2 3" key="1">
    <citation type="submission" date="2016-07" db="EMBL/GenBank/DDBJ databases">
        <title>Multiple horizontal gene transfer events from other fungi enriched the ability of initially mycotrophic Trichoderma (Ascomycota) to feed on dead plant biomass.</title>
        <authorList>
            <consortium name="DOE Joint Genome Institute"/>
            <person name="Aerts A."/>
            <person name="Atanasova L."/>
            <person name="Chenthamara K."/>
            <person name="Zhang J."/>
            <person name="Grujic M."/>
            <person name="Henrissat B."/>
            <person name="Kuo A."/>
            <person name="Salamov A."/>
            <person name="Lipzen A."/>
            <person name="Labutti K."/>
            <person name="Barry K."/>
            <person name="Miao Y."/>
            <person name="Rahimi M.J."/>
            <person name="Shen Q."/>
            <person name="Grigoriev I.V."/>
            <person name="Kubicek C.P."/>
            <person name="Druzhinina I.S."/>
        </authorList>
    </citation>
    <scope>NUCLEOTIDE SEQUENCE [LARGE SCALE GENOMIC DNA]</scope>
    <source>
        <strain evidence="2 3">ATCC 18648</strain>
    </source>
</reference>
<evidence type="ECO:0000313" key="3">
    <source>
        <dbReference type="Proteomes" id="UP000240760"/>
    </source>
</evidence>
<feature type="region of interest" description="Disordered" evidence="1">
    <location>
        <begin position="25"/>
        <end position="49"/>
    </location>
</feature>
<dbReference type="AlphaFoldDB" id="A0A2T4CA36"/>
<gene>
    <name evidence="2" type="ORF">M440DRAFT_261837</name>
</gene>
<dbReference type="Proteomes" id="UP000240760">
    <property type="component" value="Unassembled WGS sequence"/>
</dbReference>
<evidence type="ECO:0000313" key="2">
    <source>
        <dbReference type="EMBL" id="PTB78431.1"/>
    </source>
</evidence>
<evidence type="ECO:0000256" key="1">
    <source>
        <dbReference type="SAM" id="MobiDB-lite"/>
    </source>
</evidence>
<accession>A0A2T4CA36</accession>